<proteinExistence type="predicted"/>
<gene>
    <name evidence="1" type="ORF">D4764_0250440</name>
</gene>
<keyword evidence="2" id="KW-1185">Reference proteome</keyword>
<dbReference type="AlphaFoldDB" id="A0A5C6MG43"/>
<organism evidence="1 2">
    <name type="scientific">Takifugu flavidus</name>
    <name type="common">sansaifugu</name>
    <dbReference type="NCBI Taxonomy" id="433684"/>
    <lineage>
        <taxon>Eukaryota</taxon>
        <taxon>Metazoa</taxon>
        <taxon>Chordata</taxon>
        <taxon>Craniata</taxon>
        <taxon>Vertebrata</taxon>
        <taxon>Euteleostomi</taxon>
        <taxon>Actinopterygii</taxon>
        <taxon>Neopterygii</taxon>
        <taxon>Teleostei</taxon>
        <taxon>Neoteleostei</taxon>
        <taxon>Acanthomorphata</taxon>
        <taxon>Eupercaria</taxon>
        <taxon>Tetraodontiformes</taxon>
        <taxon>Tetradontoidea</taxon>
        <taxon>Tetraodontidae</taxon>
        <taxon>Takifugu</taxon>
    </lineage>
</organism>
<dbReference type="Proteomes" id="UP000324091">
    <property type="component" value="Unassembled WGS sequence"/>
</dbReference>
<comment type="caution">
    <text evidence="1">The sequence shown here is derived from an EMBL/GenBank/DDBJ whole genome shotgun (WGS) entry which is preliminary data.</text>
</comment>
<protein>
    <submittedName>
        <fullName evidence="1">Uncharacterized protein</fullName>
    </submittedName>
</protein>
<feature type="non-terminal residue" evidence="1">
    <location>
        <position position="424"/>
    </location>
</feature>
<dbReference type="EMBL" id="RHFK02000383">
    <property type="protein sequence ID" value="TWW54154.1"/>
    <property type="molecule type" value="Genomic_DNA"/>
</dbReference>
<accession>A0A5C6MG43</accession>
<evidence type="ECO:0000313" key="1">
    <source>
        <dbReference type="EMBL" id="TWW54154.1"/>
    </source>
</evidence>
<evidence type="ECO:0000313" key="2">
    <source>
        <dbReference type="Proteomes" id="UP000324091"/>
    </source>
</evidence>
<reference evidence="1 2" key="1">
    <citation type="submission" date="2019-04" db="EMBL/GenBank/DDBJ databases">
        <title>Chromosome genome assembly for Takifugu flavidus.</title>
        <authorList>
            <person name="Xiao S."/>
        </authorList>
    </citation>
    <scope>NUCLEOTIDE SEQUENCE [LARGE SCALE GENOMIC DNA]</scope>
    <source>
        <strain evidence="1">HTHZ2018</strain>
        <tissue evidence="1">Muscle</tissue>
    </source>
</reference>
<sequence>MVSTITESFFRAQFGFWGHDRLQSCQWLQLCAANGLAIPYVGYLELEVELCGKVIPCCGILVVKDPPGASSSPGILGMNVIRRCYQELFGVFGSSLFESPFVSGAPGPVVAALQKCHQTAVQPNPQGDVRVRGGQVVRIPGGVMKLVAATCSEQFSASPSLSPRAASVDDSSNSDLWLLVSEAPVPSIAVPPPFGTPQASSAPAATAPQGACSLTAPCLDLGANLALSLVGSTIQKVGVDVAGSGLPSEQVSYGGSALIGGWGEKVYIRHCLQLILVVFPPSTVRRGCGLSGRFDQQTVSQREHAVWQRQEGWCFLPPSFHLERFAVRARALVYPGQLTAGWRRWVALPQREPFTEWWRHQTVGTDYLAYWTHCCFGSVPFAGLSPVHSRALSLSRPPPFARGTALRRQVLRATAGTQPLVEGV</sequence>
<name>A0A5C6MG43_9TELE</name>